<dbReference type="Proteomes" id="UP001055437">
    <property type="component" value="Chromosome"/>
</dbReference>
<evidence type="ECO:0000313" key="4">
    <source>
        <dbReference type="Proteomes" id="UP001055437"/>
    </source>
</evidence>
<gene>
    <name evidence="1" type="ORF">CP523_13320</name>
    <name evidence="2" type="ORF">NH397_05715</name>
</gene>
<reference evidence="2" key="2">
    <citation type="submission" date="2022-06" db="EMBL/GenBank/DDBJ databases">
        <authorList>
            <person name="Holder M.E."/>
            <person name="Ajami N.J."/>
            <person name="Petrosino J.F."/>
        </authorList>
    </citation>
    <scope>NUCLEOTIDE SEQUENCE</scope>
    <source>
        <strain evidence="2">RMA 8861</strain>
    </source>
</reference>
<keyword evidence="4" id="KW-1185">Reference proteome</keyword>
<dbReference type="EMBL" id="CP099799">
    <property type="protein sequence ID" value="USS01926.1"/>
    <property type="molecule type" value="Genomic_DNA"/>
</dbReference>
<dbReference type="AlphaFoldDB" id="A0A9N7PMM6"/>
<dbReference type="GeneID" id="303561666"/>
<evidence type="ECO:0000313" key="1">
    <source>
        <dbReference type="EMBL" id="AYE35327.1"/>
    </source>
</evidence>
<evidence type="ECO:0000313" key="3">
    <source>
        <dbReference type="Proteomes" id="UP000280586"/>
    </source>
</evidence>
<organism evidence="1 3">
    <name type="scientific">Clostridium septicum</name>
    <dbReference type="NCBI Taxonomy" id="1504"/>
    <lineage>
        <taxon>Bacteria</taxon>
        <taxon>Bacillati</taxon>
        <taxon>Bacillota</taxon>
        <taxon>Clostridia</taxon>
        <taxon>Eubacteriales</taxon>
        <taxon>Clostridiaceae</taxon>
        <taxon>Clostridium</taxon>
    </lineage>
</organism>
<name>A0A9N7PMM6_CLOSE</name>
<reference evidence="1 3" key="1">
    <citation type="submission" date="2017-09" db="EMBL/GenBank/DDBJ databases">
        <authorList>
            <person name="Thomas P."/>
            <person name="Seyboldt C."/>
        </authorList>
    </citation>
    <scope>NUCLEOTIDE SEQUENCE [LARGE SCALE GENOMIC DNA]</scope>
    <source>
        <strain evidence="1 3">DSM 7534</strain>
    </source>
</reference>
<protein>
    <submittedName>
        <fullName evidence="1">Uncharacterized protein</fullName>
    </submittedName>
</protein>
<evidence type="ECO:0000313" key="2">
    <source>
        <dbReference type="EMBL" id="USS01926.1"/>
    </source>
</evidence>
<accession>A0A9N7PMM6</accession>
<proteinExistence type="predicted"/>
<dbReference type="KEGG" id="csep:CP523_13320"/>
<dbReference type="RefSeq" id="WP_066677501.1">
    <property type="nucleotide sequence ID" value="NZ_CABMIZ010000028.1"/>
</dbReference>
<sequence>MYIYYKINKNNIYDILSSLTININDDFVYSVPPSINEDEVVIKIKITYDEKCGLIKIDKECYRFNKILNIENRIIVFYFLNESMKNKILNNLKYIKEIKVNYEYIENNFKIYYWKNGDTLKIITSKNNIEIVKEKNQMLFNRILSIKGIIYGMFTHKQIINKYVLNNCSKVYEEYSIINNIIINLRNKNELNRKLYNSLIDTRNVFRKQIENNLNNFDYKNILITDIDYNYIKFNNCLLNLSLKDLELFERIINYIVNKLSGIEDEKKKTLMLLKYLDKNKNDFEIKEDYELLHKRIVKEDYSVNVDSIKNDVIKNIYVVFIKYDSTKEFVLFTREKNIRKSYIAYMTLGAIKGLKYMSGNIIAENVLNDGILKNSIKIVDDVINGENQRYLYKLKLHYYLNKLYSKLDNIKVKFDDFDIITNKEIGYMSINIKRENALLEVFYKERKKKLANSIKYYDNRCYKLKKIKMECPNNNIYFNYRFIINNKTRTLDLRYEYIFSNLLEYINNKEVE</sequence>
<dbReference type="EMBL" id="CP023671">
    <property type="protein sequence ID" value="AYE35327.1"/>
    <property type="molecule type" value="Genomic_DNA"/>
</dbReference>
<dbReference type="Proteomes" id="UP000280586">
    <property type="component" value="Chromosome"/>
</dbReference>